<dbReference type="PROSITE" id="PS50983">
    <property type="entry name" value="FE_B12_PBP"/>
    <property type="match status" value="1"/>
</dbReference>
<evidence type="ECO:0000313" key="9">
    <source>
        <dbReference type="Proteomes" id="UP000031366"/>
    </source>
</evidence>
<proteinExistence type="inferred from homology"/>
<protein>
    <submittedName>
        <fullName evidence="8">Periplasmic binding family protein</fullName>
    </submittedName>
</protein>
<evidence type="ECO:0000256" key="4">
    <source>
        <dbReference type="ARBA" id="ARBA00022729"/>
    </source>
</evidence>
<dbReference type="SUPFAM" id="SSF53807">
    <property type="entry name" value="Helical backbone' metal receptor"/>
    <property type="match status" value="1"/>
</dbReference>
<sequence>MKKFLSLFCAILMTTMIFAGCSSSKNAEKEEATVRTISTVKGDIEVPANPKRVIANWYVGDVITLGLNLVGYNAWEQESMPFYDTLKASTKIEKWEPEDVMNLEPDLIITYDEADFDKFSKIAPVLVIPEGDMNSLERIKTIGEATGRKAEAEKAVSNFEEKLADAKKTLKGDTFAGKTFSILEDWGATGEWSGIYYETGSRGGTLVYEYLGLKYPDKLKDLIEKSGEGRGHISYEVAHEYFGDYILWCRQEGKESDYAKTDIWKNIPAVKEGRVIEIPAKYQGLFFYSDILSLTEQLDYMVNAINSLAK</sequence>
<dbReference type="GO" id="GO:0030288">
    <property type="term" value="C:outer membrane-bounded periplasmic space"/>
    <property type="evidence" value="ECO:0007669"/>
    <property type="project" value="TreeGrafter"/>
</dbReference>
<feature type="chain" id="PRO_5039712471" evidence="6">
    <location>
        <begin position="20"/>
        <end position="310"/>
    </location>
</feature>
<dbReference type="RefSeq" id="WP_039632915.1">
    <property type="nucleotide sequence ID" value="NZ_AYSO01000016.1"/>
</dbReference>
<evidence type="ECO:0000313" key="8">
    <source>
        <dbReference type="EMBL" id="KIE46615.1"/>
    </source>
</evidence>
<comment type="similarity">
    <text evidence="2">Belongs to the bacterial solute-binding protein 8 family.</text>
</comment>
<evidence type="ECO:0000259" key="7">
    <source>
        <dbReference type="PROSITE" id="PS50983"/>
    </source>
</evidence>
<keyword evidence="3" id="KW-0813">Transport</keyword>
<dbReference type="Gene3D" id="3.40.50.1980">
    <property type="entry name" value="Nitrogenase molybdenum iron protein domain"/>
    <property type="match status" value="2"/>
</dbReference>
<gene>
    <name evidence="8" type="ORF">U732_3266</name>
</gene>
<feature type="coiled-coil region" evidence="5">
    <location>
        <begin position="142"/>
        <end position="169"/>
    </location>
</feature>
<name>A0A0C1UGT4_9CLOT</name>
<evidence type="ECO:0000256" key="5">
    <source>
        <dbReference type="SAM" id="Coils"/>
    </source>
</evidence>
<organism evidence="8 9">
    <name type="scientific">Clostridium argentinense CDC 2741</name>
    <dbReference type="NCBI Taxonomy" id="1418104"/>
    <lineage>
        <taxon>Bacteria</taxon>
        <taxon>Bacillati</taxon>
        <taxon>Bacillota</taxon>
        <taxon>Clostridia</taxon>
        <taxon>Eubacteriales</taxon>
        <taxon>Clostridiaceae</taxon>
        <taxon>Clostridium</taxon>
    </lineage>
</organism>
<evidence type="ECO:0000256" key="3">
    <source>
        <dbReference type="ARBA" id="ARBA00022448"/>
    </source>
</evidence>
<dbReference type="GO" id="GO:1901678">
    <property type="term" value="P:iron coordination entity transport"/>
    <property type="evidence" value="ECO:0007669"/>
    <property type="project" value="UniProtKB-ARBA"/>
</dbReference>
<dbReference type="PANTHER" id="PTHR30532">
    <property type="entry name" value="IRON III DICITRATE-BINDING PERIPLASMIC PROTEIN"/>
    <property type="match status" value="1"/>
</dbReference>
<dbReference type="InterPro" id="IPR051313">
    <property type="entry name" value="Bact_iron-sidero_bind"/>
</dbReference>
<evidence type="ECO:0000256" key="2">
    <source>
        <dbReference type="ARBA" id="ARBA00008814"/>
    </source>
</evidence>
<dbReference type="AlphaFoldDB" id="A0A0C1UGT4"/>
<evidence type="ECO:0000256" key="6">
    <source>
        <dbReference type="SAM" id="SignalP"/>
    </source>
</evidence>
<dbReference type="Proteomes" id="UP000031366">
    <property type="component" value="Unassembled WGS sequence"/>
</dbReference>
<feature type="domain" description="Fe/B12 periplasmic-binding" evidence="7">
    <location>
        <begin position="52"/>
        <end position="309"/>
    </location>
</feature>
<dbReference type="OrthoDB" id="9793175at2"/>
<dbReference type="Pfam" id="PF01497">
    <property type="entry name" value="Peripla_BP_2"/>
    <property type="match status" value="1"/>
</dbReference>
<dbReference type="InterPro" id="IPR002491">
    <property type="entry name" value="ABC_transptr_periplasmic_BD"/>
</dbReference>
<reference evidence="8 9" key="1">
    <citation type="journal article" date="2015" name="Infect. Genet. Evol.">
        <title>Genomic sequences of six botulinum neurotoxin-producing strains representing three clostridial species illustrate the mobility and diversity of botulinum neurotoxin genes.</title>
        <authorList>
            <person name="Smith T.J."/>
            <person name="Hill K.K."/>
            <person name="Xie G."/>
            <person name="Foley B.T."/>
            <person name="Williamson C.H."/>
            <person name="Foster J.T."/>
            <person name="Johnson S.L."/>
            <person name="Chertkov O."/>
            <person name="Teshima H."/>
            <person name="Gibbons H.S."/>
            <person name="Johnsky L.A."/>
            <person name="Karavis M.A."/>
            <person name="Smith L.A."/>
        </authorList>
    </citation>
    <scope>NUCLEOTIDE SEQUENCE [LARGE SCALE GENOMIC DNA]</scope>
    <source>
        <strain evidence="8 9">CDC 2741</strain>
    </source>
</reference>
<keyword evidence="4 6" id="KW-0732">Signal</keyword>
<feature type="signal peptide" evidence="6">
    <location>
        <begin position="1"/>
        <end position="19"/>
    </location>
</feature>
<keyword evidence="9" id="KW-1185">Reference proteome</keyword>
<dbReference type="PANTHER" id="PTHR30532:SF29">
    <property type="entry name" value="FE(3+) DICITRATE-BINDING PERIPLASMIC PROTEIN"/>
    <property type="match status" value="1"/>
</dbReference>
<keyword evidence="5" id="KW-0175">Coiled coil</keyword>
<comment type="subcellular location">
    <subcellularLocation>
        <location evidence="1">Cell envelope</location>
    </subcellularLocation>
</comment>
<dbReference type="EMBL" id="AYSO01000016">
    <property type="protein sequence ID" value="KIE46615.1"/>
    <property type="molecule type" value="Genomic_DNA"/>
</dbReference>
<dbReference type="STRING" id="29341.RSJ17_19610"/>
<accession>A0A0C1UGT4</accession>
<evidence type="ECO:0000256" key="1">
    <source>
        <dbReference type="ARBA" id="ARBA00004196"/>
    </source>
</evidence>
<comment type="caution">
    <text evidence="8">The sequence shown here is derived from an EMBL/GenBank/DDBJ whole genome shotgun (WGS) entry which is preliminary data.</text>
</comment>
<dbReference type="PROSITE" id="PS51257">
    <property type="entry name" value="PROKAR_LIPOPROTEIN"/>
    <property type="match status" value="1"/>
</dbReference>